<reference evidence="2" key="1">
    <citation type="submission" date="2021-01" db="EMBL/GenBank/DDBJ databases">
        <authorList>
            <person name="Corre E."/>
            <person name="Pelletier E."/>
            <person name="Niang G."/>
            <person name="Scheremetjew M."/>
            <person name="Finn R."/>
            <person name="Kale V."/>
            <person name="Holt S."/>
            <person name="Cochrane G."/>
            <person name="Meng A."/>
            <person name="Brown T."/>
            <person name="Cohen L."/>
        </authorList>
    </citation>
    <scope>NUCLEOTIDE SEQUENCE</scope>
    <source>
        <strain evidence="2">CCMP1510</strain>
    </source>
</reference>
<keyword evidence="1" id="KW-0732">Signal</keyword>
<gene>
    <name evidence="2" type="ORF">ALAG00032_LOCUS6019</name>
</gene>
<protein>
    <recommendedName>
        <fullName evidence="3">Glycosyl transferase CAP10 domain-containing protein</fullName>
    </recommendedName>
</protein>
<organism evidence="2">
    <name type="scientific">Aureoumbra lagunensis</name>
    <dbReference type="NCBI Taxonomy" id="44058"/>
    <lineage>
        <taxon>Eukaryota</taxon>
        <taxon>Sar</taxon>
        <taxon>Stramenopiles</taxon>
        <taxon>Ochrophyta</taxon>
        <taxon>Pelagophyceae</taxon>
        <taxon>Pelagomonadales</taxon>
        <taxon>Aureoumbra</taxon>
    </lineage>
</organism>
<accession>A0A7S3JUB9</accession>
<feature type="chain" id="PRO_5031017851" description="Glycosyl transferase CAP10 domain-containing protein" evidence="1">
    <location>
        <begin position="23"/>
        <end position="484"/>
    </location>
</feature>
<evidence type="ECO:0000256" key="1">
    <source>
        <dbReference type="SAM" id="SignalP"/>
    </source>
</evidence>
<evidence type="ECO:0008006" key="3">
    <source>
        <dbReference type="Google" id="ProtNLM"/>
    </source>
</evidence>
<dbReference type="AlphaFoldDB" id="A0A7S3JUB9"/>
<proteinExistence type="predicted"/>
<dbReference type="EMBL" id="HBIJ01008514">
    <property type="protein sequence ID" value="CAE0365277.1"/>
    <property type="molecule type" value="Transcribed_RNA"/>
</dbReference>
<feature type="signal peptide" evidence="1">
    <location>
        <begin position="1"/>
        <end position="22"/>
    </location>
</feature>
<name>A0A7S3JUB9_9STRA</name>
<sequence length="484" mass="55843">MKMRRFFERFVVTLTICHCVLSKKESLLERGLRDLRALGTSWLPQMPSAAISLTEQNDDHLVIARLKTLIDSELKRSVQHFSVQAQGNESRTDIIMSQLKRITSEMELLIIRDGRVYIKTKKTLTVESSDKRFHFVKMMTEIAAKNRLPNVVLIVSFTSTGGIRSSLKDLPRFVIAKKYGYDQPGILIPNPYFFDGSLFKNWANDILDLRAKRKYLEQKKIKLKPQVFWRGKVHWDSNNTRKCSSDEDGLLARLEAISLSINSTHLWDSKCNIQCIFYFNASSACARAYATELGQQDVRYVFENASLVSEQRHYEKSEYGNWMFNLNLPGSTAGSYSRNLNHLWFNGAVVVLWDWPSVEFYYPALADGTTHISVNHSNAIAVVDIVRKNEALRSRLRHFASLIGENFLCPKCIAQYIIRALKVYRRELSYDTIFDSDAFFVENVSCEKGELYAIDIDNSTTTNNLKFECRIVDCSKWRKVHSVW</sequence>
<evidence type="ECO:0000313" key="2">
    <source>
        <dbReference type="EMBL" id="CAE0365277.1"/>
    </source>
</evidence>